<name>A0A1H4UBD7_TSUTY</name>
<feature type="region of interest" description="Disordered" evidence="1">
    <location>
        <begin position="1"/>
        <end position="65"/>
    </location>
</feature>
<dbReference type="InterPro" id="IPR008258">
    <property type="entry name" value="Transglycosylase_SLT_dom_1"/>
</dbReference>
<feature type="domain" description="Transglycosylase SLT" evidence="2">
    <location>
        <begin position="131"/>
        <end position="207"/>
    </location>
</feature>
<evidence type="ECO:0000313" key="3">
    <source>
        <dbReference type="EMBL" id="SEC65965.1"/>
    </source>
</evidence>
<organism evidence="3 4">
    <name type="scientific">Tsukamurella tyrosinosolvens</name>
    <dbReference type="NCBI Taxonomy" id="57704"/>
    <lineage>
        <taxon>Bacteria</taxon>
        <taxon>Bacillati</taxon>
        <taxon>Actinomycetota</taxon>
        <taxon>Actinomycetes</taxon>
        <taxon>Mycobacteriales</taxon>
        <taxon>Tsukamurellaceae</taxon>
        <taxon>Tsukamurella</taxon>
    </lineage>
</organism>
<dbReference type="InterPro" id="IPR023346">
    <property type="entry name" value="Lysozyme-like_dom_sf"/>
</dbReference>
<evidence type="ECO:0000256" key="1">
    <source>
        <dbReference type="SAM" id="MobiDB-lite"/>
    </source>
</evidence>
<dbReference type="EMBL" id="FNSA01000003">
    <property type="protein sequence ID" value="SEC65965.1"/>
    <property type="molecule type" value="Genomic_DNA"/>
</dbReference>
<gene>
    <name evidence="3" type="ORF">SAMN04489793_2840</name>
</gene>
<proteinExistence type="predicted"/>
<accession>A0A1H4UBD7</accession>
<feature type="compositionally biased region" description="Low complexity" evidence="1">
    <location>
        <begin position="1"/>
        <end position="15"/>
    </location>
</feature>
<protein>
    <submittedName>
        <fullName evidence="3">Transglycosylase SLT domain-containing protein</fullName>
    </submittedName>
</protein>
<dbReference type="Gene3D" id="1.10.530.10">
    <property type="match status" value="1"/>
</dbReference>
<dbReference type="STRING" id="57704.SAMN04489793_2840"/>
<keyword evidence="4" id="KW-1185">Reference proteome</keyword>
<sequence>MQAGAPAPARPGPAASSVPQRPVVLTPAPGNTRVVPAAPKVVPPKSATATAPGTVHVQSPVPGGRDIELVPPSATAGSSGPVSGAGAIDKAAVSYDQHAVATVTDADIQAGLLAAGVNPQLLPRFTSATRIIIGGESGGSTNAVNRWDSNAWGATQADGAPHNSSRGVMQTIPSTFAAYHAPGTSTSIYNPTANIAAGWRYASDRYGVNLQTGAGLDSFMARGTGRGVGY</sequence>
<feature type="compositionally biased region" description="Low complexity" evidence="1">
    <location>
        <begin position="34"/>
        <end position="45"/>
    </location>
</feature>
<evidence type="ECO:0000313" key="4">
    <source>
        <dbReference type="Proteomes" id="UP000182241"/>
    </source>
</evidence>
<dbReference type="SUPFAM" id="SSF53955">
    <property type="entry name" value="Lysozyme-like"/>
    <property type="match status" value="1"/>
</dbReference>
<dbReference type="AlphaFoldDB" id="A0A1H4UBD7"/>
<dbReference type="Pfam" id="PF01464">
    <property type="entry name" value="SLT"/>
    <property type="match status" value="1"/>
</dbReference>
<evidence type="ECO:0000259" key="2">
    <source>
        <dbReference type="Pfam" id="PF01464"/>
    </source>
</evidence>
<dbReference type="Proteomes" id="UP000182241">
    <property type="component" value="Unassembled WGS sequence"/>
</dbReference>
<reference evidence="4" key="1">
    <citation type="submission" date="2016-10" db="EMBL/GenBank/DDBJ databases">
        <authorList>
            <person name="Varghese N."/>
            <person name="Submissions S."/>
        </authorList>
    </citation>
    <scope>NUCLEOTIDE SEQUENCE [LARGE SCALE GENOMIC DNA]</scope>
    <source>
        <strain evidence="4">DSM 44234</strain>
    </source>
</reference>